<comment type="caution">
    <text evidence="2">The sequence shown here is derived from an EMBL/GenBank/DDBJ whole genome shotgun (WGS) entry which is preliminary data.</text>
</comment>
<dbReference type="EMBL" id="RIBY02002311">
    <property type="protein sequence ID" value="KAH9819826.1"/>
    <property type="molecule type" value="Genomic_DNA"/>
</dbReference>
<proteinExistence type="predicted"/>
<reference evidence="2 3" key="2">
    <citation type="journal article" date="2021" name="Curr. Genet.">
        <title>Genetic response to nitrogen starvation in the aggressive Eucalyptus foliar pathogen Teratosphaeria destructans.</title>
        <authorList>
            <person name="Havenga M."/>
            <person name="Wingfield B.D."/>
            <person name="Wingfield M.J."/>
            <person name="Dreyer L.L."/>
            <person name="Roets F."/>
            <person name="Aylward J."/>
        </authorList>
    </citation>
    <scope>NUCLEOTIDE SEQUENCE [LARGE SCALE GENOMIC DNA]</scope>
    <source>
        <strain evidence="2">CMW44962</strain>
    </source>
</reference>
<dbReference type="Proteomes" id="UP001138500">
    <property type="component" value="Unassembled WGS sequence"/>
</dbReference>
<organism evidence="2 3">
    <name type="scientific">Teratosphaeria destructans</name>
    <dbReference type="NCBI Taxonomy" id="418781"/>
    <lineage>
        <taxon>Eukaryota</taxon>
        <taxon>Fungi</taxon>
        <taxon>Dikarya</taxon>
        <taxon>Ascomycota</taxon>
        <taxon>Pezizomycotina</taxon>
        <taxon>Dothideomycetes</taxon>
        <taxon>Dothideomycetidae</taxon>
        <taxon>Mycosphaerellales</taxon>
        <taxon>Teratosphaeriaceae</taxon>
        <taxon>Teratosphaeria</taxon>
    </lineage>
</organism>
<protein>
    <submittedName>
        <fullName evidence="2">Uncharacterized protein</fullName>
    </submittedName>
</protein>
<dbReference type="AlphaFoldDB" id="A0A9W7SKP4"/>
<dbReference type="OrthoDB" id="10534304at2759"/>
<feature type="region of interest" description="Disordered" evidence="1">
    <location>
        <begin position="1"/>
        <end position="97"/>
    </location>
</feature>
<name>A0A9W7SKP4_9PEZI</name>
<accession>A0A9W7SKP4</accession>
<feature type="compositionally biased region" description="Basic and acidic residues" evidence="1">
    <location>
        <begin position="1"/>
        <end position="16"/>
    </location>
</feature>
<gene>
    <name evidence="2" type="ORF">Tdes44962_MAKER00815</name>
</gene>
<reference evidence="2 3" key="1">
    <citation type="journal article" date="2018" name="IMA Fungus">
        <title>IMA Genome-F 10: Nine draft genome sequences of Claviceps purpurea s.lat., including C. arundinis, C. humidiphila, and C. cf. spartinae, pseudomolecules for the pitch canker pathogen Fusarium circinatum, draft genome of Davidsoniella eucalypti, Grosmannia galeiformis, Quambalaria eucalypti, and Teratosphaeria destructans.</title>
        <authorList>
            <person name="Wingfield B.D."/>
            <person name="Liu M."/>
            <person name="Nguyen H.D."/>
            <person name="Lane F.A."/>
            <person name="Morgan S.W."/>
            <person name="De Vos L."/>
            <person name="Wilken P.M."/>
            <person name="Duong T.A."/>
            <person name="Aylward J."/>
            <person name="Coetzee M.P."/>
            <person name="Dadej K."/>
            <person name="De Beer Z.W."/>
            <person name="Findlay W."/>
            <person name="Havenga M."/>
            <person name="Kolarik M."/>
            <person name="Menzies J.G."/>
            <person name="Naidoo K."/>
            <person name="Pochopski O."/>
            <person name="Shoukouhi P."/>
            <person name="Santana Q.C."/>
            <person name="Seifert K.A."/>
            <person name="Soal N."/>
            <person name="Steenkamp E.T."/>
            <person name="Tatham C.T."/>
            <person name="van der Nest M.A."/>
            <person name="Wingfield M.J."/>
        </authorList>
    </citation>
    <scope>NUCLEOTIDE SEQUENCE [LARGE SCALE GENOMIC DNA]</scope>
    <source>
        <strain evidence="2">CMW44962</strain>
    </source>
</reference>
<sequence>MFCEPSSRETPSRQLEEQSISDTDPDGNEPWASGQMGPRTQDSLFGTVSPAPAENADAPEHVEAVVAGIERQDSAPAASLPFPDSRLADEPQRGAMNEDVSITEVRQRARANAAGPRTISFTAAADDDWEDIAAHDLQQLFYLKAKAAKAQGKQVVISFSLT</sequence>
<evidence type="ECO:0000256" key="1">
    <source>
        <dbReference type="SAM" id="MobiDB-lite"/>
    </source>
</evidence>
<evidence type="ECO:0000313" key="2">
    <source>
        <dbReference type="EMBL" id="KAH9819826.1"/>
    </source>
</evidence>
<keyword evidence="3" id="KW-1185">Reference proteome</keyword>
<evidence type="ECO:0000313" key="3">
    <source>
        <dbReference type="Proteomes" id="UP001138500"/>
    </source>
</evidence>